<organism evidence="3 4">
    <name type="scientific">Durusdinium trenchii</name>
    <dbReference type="NCBI Taxonomy" id="1381693"/>
    <lineage>
        <taxon>Eukaryota</taxon>
        <taxon>Sar</taxon>
        <taxon>Alveolata</taxon>
        <taxon>Dinophyceae</taxon>
        <taxon>Suessiales</taxon>
        <taxon>Symbiodiniaceae</taxon>
        <taxon>Durusdinium</taxon>
    </lineage>
</organism>
<gene>
    <name evidence="3" type="ORF">CCMP2556_LOCUS21257</name>
</gene>
<evidence type="ECO:0000256" key="1">
    <source>
        <dbReference type="SAM" id="Coils"/>
    </source>
</evidence>
<dbReference type="EMBL" id="CAXAMN010012781">
    <property type="protein sequence ID" value="CAK9039030.1"/>
    <property type="molecule type" value="Genomic_DNA"/>
</dbReference>
<evidence type="ECO:0000256" key="2">
    <source>
        <dbReference type="SAM" id="MobiDB-lite"/>
    </source>
</evidence>
<accession>A0ABP0LIL1</accession>
<feature type="coiled-coil region" evidence="1">
    <location>
        <begin position="164"/>
        <end position="198"/>
    </location>
</feature>
<evidence type="ECO:0000313" key="4">
    <source>
        <dbReference type="Proteomes" id="UP001642484"/>
    </source>
</evidence>
<sequence length="237" mass="27270">RPLESRMSSLELQLENQPPAPEPRLAAMERKLREGQEEHSRQLRSFEERCESLETAVNRVSSSLPRLSSEIMSDWESMSAERFEASARASKELQRLSQRCEQLPESMERCMEELALYRQRLESLPSDEVATAQQLKRLSEDVGALKLVMVKDTEAVELRCTQKLRSLEDVIKNISWDLDGAEKQLKELANQFASVNQMQLHMQNLDGQMEIVTGLIHRMDAMGRFLQHIQNGMRGEV</sequence>
<dbReference type="Proteomes" id="UP001642484">
    <property type="component" value="Unassembled WGS sequence"/>
</dbReference>
<proteinExistence type="predicted"/>
<evidence type="ECO:0000313" key="3">
    <source>
        <dbReference type="EMBL" id="CAK9039030.1"/>
    </source>
</evidence>
<comment type="caution">
    <text evidence="3">The sequence shown here is derived from an EMBL/GenBank/DDBJ whole genome shotgun (WGS) entry which is preliminary data.</text>
</comment>
<keyword evidence="4" id="KW-1185">Reference proteome</keyword>
<feature type="region of interest" description="Disordered" evidence="2">
    <location>
        <begin position="1"/>
        <end position="23"/>
    </location>
</feature>
<protein>
    <submittedName>
        <fullName evidence="3">Uncharacterized protein</fullName>
    </submittedName>
</protein>
<name>A0ABP0LIL1_9DINO</name>
<keyword evidence="1" id="KW-0175">Coiled coil</keyword>
<feature type="non-terminal residue" evidence="3">
    <location>
        <position position="1"/>
    </location>
</feature>
<reference evidence="3 4" key="1">
    <citation type="submission" date="2024-02" db="EMBL/GenBank/DDBJ databases">
        <authorList>
            <person name="Chen Y."/>
            <person name="Shah S."/>
            <person name="Dougan E. K."/>
            <person name="Thang M."/>
            <person name="Chan C."/>
        </authorList>
    </citation>
    <scope>NUCLEOTIDE SEQUENCE [LARGE SCALE GENOMIC DNA]</scope>
</reference>
<feature type="compositionally biased region" description="Polar residues" evidence="2">
    <location>
        <begin position="1"/>
        <end position="16"/>
    </location>
</feature>